<protein>
    <submittedName>
        <fullName evidence="1">Uncharacterized protein</fullName>
    </submittedName>
</protein>
<proteinExistence type="predicted"/>
<reference evidence="2" key="1">
    <citation type="submission" date="2017-09" db="EMBL/GenBank/DDBJ databases">
        <title>Depth-based differentiation of microbial function through sediment-hosted aquifers and enrichment of novel symbionts in the deep terrestrial subsurface.</title>
        <authorList>
            <person name="Probst A.J."/>
            <person name="Ladd B."/>
            <person name="Jarett J.K."/>
            <person name="Geller-Mcgrath D.E."/>
            <person name="Sieber C.M.K."/>
            <person name="Emerson J.B."/>
            <person name="Anantharaman K."/>
            <person name="Thomas B.C."/>
            <person name="Malmstrom R."/>
            <person name="Stieglmeier M."/>
            <person name="Klingl A."/>
            <person name="Woyke T."/>
            <person name="Ryan C.M."/>
            <person name="Banfield J.F."/>
        </authorList>
    </citation>
    <scope>NUCLEOTIDE SEQUENCE [LARGE SCALE GENOMIC DNA]</scope>
</reference>
<comment type="caution">
    <text evidence="1">The sequence shown here is derived from an EMBL/GenBank/DDBJ whole genome shotgun (WGS) entry which is preliminary data.</text>
</comment>
<evidence type="ECO:0000313" key="1">
    <source>
        <dbReference type="EMBL" id="PIZ99096.1"/>
    </source>
</evidence>
<dbReference type="EMBL" id="PFPO01000047">
    <property type="protein sequence ID" value="PIZ99096.1"/>
    <property type="molecule type" value="Genomic_DNA"/>
</dbReference>
<dbReference type="Proteomes" id="UP000230405">
    <property type="component" value="Unassembled WGS sequence"/>
</dbReference>
<dbReference type="AlphaFoldDB" id="A0A2M7VEW8"/>
<accession>A0A2M7VEW8</accession>
<sequence length="78" mass="8972">MRKTIKHWESIRNVISPSTTSTEERWLIKAKIRSGVIAIIAMINPQSIVVRAEIDRKNKKKYIRVIFFVYLSGTIGLG</sequence>
<gene>
    <name evidence="1" type="ORF">COX77_02535</name>
</gene>
<organism evidence="1 2">
    <name type="scientific">Candidatus Komeilibacteria bacterium CG_4_10_14_0_2_um_filter_37_10</name>
    <dbReference type="NCBI Taxonomy" id="1974470"/>
    <lineage>
        <taxon>Bacteria</taxon>
        <taxon>Candidatus Komeiliibacteriota</taxon>
    </lineage>
</organism>
<evidence type="ECO:0000313" key="2">
    <source>
        <dbReference type="Proteomes" id="UP000230405"/>
    </source>
</evidence>
<name>A0A2M7VEW8_9BACT</name>